<feature type="region of interest" description="Disordered" evidence="1">
    <location>
        <begin position="402"/>
        <end position="432"/>
    </location>
</feature>
<name>A0AAW0CD24_9AGAR</name>
<proteinExistence type="predicted"/>
<evidence type="ECO:0000313" key="2">
    <source>
        <dbReference type="EMBL" id="KAK7036717.1"/>
    </source>
</evidence>
<accession>A0AAW0CD24</accession>
<dbReference type="EMBL" id="JAYKXP010000049">
    <property type="protein sequence ID" value="KAK7036717.1"/>
    <property type="molecule type" value="Genomic_DNA"/>
</dbReference>
<protein>
    <recommendedName>
        <fullName evidence="4">Prolyl 4-hydroxylase alpha subunit Fe(2+) 2OG dioxygenase domain-containing protein</fullName>
    </recommendedName>
</protein>
<evidence type="ECO:0000313" key="3">
    <source>
        <dbReference type="Proteomes" id="UP001383192"/>
    </source>
</evidence>
<evidence type="ECO:0008006" key="4">
    <source>
        <dbReference type="Google" id="ProtNLM"/>
    </source>
</evidence>
<reference evidence="2 3" key="1">
    <citation type="submission" date="2024-01" db="EMBL/GenBank/DDBJ databases">
        <title>A draft genome for a cacao thread blight-causing isolate of Paramarasmius palmivorus.</title>
        <authorList>
            <person name="Baruah I.K."/>
            <person name="Bukari Y."/>
            <person name="Amoako-Attah I."/>
            <person name="Meinhardt L.W."/>
            <person name="Bailey B.A."/>
            <person name="Cohen S.P."/>
        </authorList>
    </citation>
    <scope>NUCLEOTIDE SEQUENCE [LARGE SCALE GENOMIC DNA]</scope>
    <source>
        <strain evidence="2 3">GH-12</strain>
    </source>
</reference>
<dbReference type="PANTHER" id="PTHR33099:SF7">
    <property type="entry name" value="MYND-TYPE DOMAIN-CONTAINING PROTEIN"/>
    <property type="match status" value="1"/>
</dbReference>
<gene>
    <name evidence="2" type="ORF">VNI00_011382</name>
</gene>
<comment type="caution">
    <text evidence="2">The sequence shown here is derived from an EMBL/GenBank/DDBJ whole genome shotgun (WGS) entry which is preliminary data.</text>
</comment>
<keyword evidence="3" id="KW-1185">Reference proteome</keyword>
<sequence length="1175" mass="128895">MLDPLPATPNTNNLACHTDIPPVQIEEMMDVDKEDAETVQAQHSGVDEDGIPLIQEHVRNVGKLANAFSNSELDFQGNIAFSQAYDDAPNPTLCLDGMGTVGLPLSTREARAVIENCIQAPFGMGERTVVDKEVRDTWELDSSKVQFDNPAWDVFISRVVQDVRQALGVNFKASKPRCELYKLLIYETGSHFLPHVDTEKTDGMFASIIIVLPSKFTGGDAHLSHGNVQTVFNSSRNSLTTTTVLAWYTDVMHEIKPITSGYRLALAYNLVHTTTSLRPALSDSSNAFRLIRHVLLSWKQQRSGPSKIIYVLHHKYSRANMSSSALKGKDAHLLAIVDTIAKELGFYLGIANIEHNEKGYADDCGYGQSDSDVGMAEVEETTTSVVNLVDLDGKLICSRLDVADRDDEEEEDDDDDEDEDDDDEEGEIETIPAPLSKAFAKDRWDSQDYEGYMGNGAGSLERCKRSALVIWPKWTRIGNGGGGDRRSQHALEVLASPQGTEPTKEEMSLFDYLCRSAKYLPPSLTMSTLFPVARQWRRVELWLKASTSLEGPQLLAALPFEELTQAISLFGFEPVSSGLKTLVLHDPSNQERFSFLMTLQKWGSDQGSDTFQDAISAFVSQVKSACLDQISMVKEDDIPLITREALSAGGANRMKQGVLPQLKMVASTDVLEAFARHLQADLERLAPTQEDQAVLREVITEVLGVLLDKLDFLRLYNASGRGYYWRTERTGKPDVAMKFIKQCLDSDNAPLAAEALERTMAACGQSDPENKIRARTVLLPLLPPLANDLKSRSPRPDLPLAKLCEFSVKMSLEASDSSGGSFTREDVSAMLNAIIMGNNVGLLVSTILPKLKSLNWNEDSWKAFLEELHTHRNALSLPEDSPVSISTIITEMAQEYARKVNLNAGNYRATSNIPGVLQFSLTIGGTDCLTTVFDRLFEPAKLNAQYVSGCLVPLIPELKKLSASHGIPLHSEPFASSLRKIMAGWVGKVTGPKPDDTAAQPLLAKINRWTCHDPHCAKVRQFLLKQPERTIRLDRIGAPSRKHVEKCISSHIYGAATFQMISGSPQGLSVTKADALVKPGEWRANQENGYAVLKSIGNEQMLGKIWGNELSVLLNTLAGTRISTQMGTGLVASVRTAQASAPTASSSSSRPGPGPAAPVTPAKRKIMDVIDLTSP</sequence>
<feature type="region of interest" description="Disordered" evidence="1">
    <location>
        <begin position="1139"/>
        <end position="1175"/>
    </location>
</feature>
<dbReference type="PANTHER" id="PTHR33099">
    <property type="entry name" value="FE2OG DIOXYGENASE DOMAIN-CONTAINING PROTEIN"/>
    <property type="match status" value="1"/>
</dbReference>
<dbReference type="InterPro" id="IPR016024">
    <property type="entry name" value="ARM-type_fold"/>
</dbReference>
<dbReference type="SUPFAM" id="SSF48371">
    <property type="entry name" value="ARM repeat"/>
    <property type="match status" value="1"/>
</dbReference>
<evidence type="ECO:0000256" key="1">
    <source>
        <dbReference type="SAM" id="MobiDB-lite"/>
    </source>
</evidence>
<feature type="compositionally biased region" description="Low complexity" evidence="1">
    <location>
        <begin position="1139"/>
        <end position="1151"/>
    </location>
</feature>
<dbReference type="Gene3D" id="2.60.120.620">
    <property type="entry name" value="q2cbj1_9rhob like domain"/>
    <property type="match status" value="1"/>
</dbReference>
<organism evidence="2 3">
    <name type="scientific">Paramarasmius palmivorus</name>
    <dbReference type="NCBI Taxonomy" id="297713"/>
    <lineage>
        <taxon>Eukaryota</taxon>
        <taxon>Fungi</taxon>
        <taxon>Dikarya</taxon>
        <taxon>Basidiomycota</taxon>
        <taxon>Agaricomycotina</taxon>
        <taxon>Agaricomycetes</taxon>
        <taxon>Agaricomycetidae</taxon>
        <taxon>Agaricales</taxon>
        <taxon>Marasmiineae</taxon>
        <taxon>Marasmiaceae</taxon>
        <taxon>Paramarasmius</taxon>
    </lineage>
</organism>
<dbReference type="Proteomes" id="UP001383192">
    <property type="component" value="Unassembled WGS sequence"/>
</dbReference>
<feature type="compositionally biased region" description="Acidic residues" evidence="1">
    <location>
        <begin position="404"/>
        <end position="428"/>
    </location>
</feature>
<dbReference type="AlphaFoldDB" id="A0AAW0CD24"/>